<evidence type="ECO:0000256" key="1">
    <source>
        <dbReference type="SAM" id="MobiDB-lite"/>
    </source>
</evidence>
<dbReference type="PANTHER" id="PTHR42782:SF2">
    <property type="entry name" value="3-OXOACYL-[ACYL-CARRIER-PROTEIN] SYNTHASE-LIKE PROTEIN"/>
    <property type="match status" value="1"/>
</dbReference>
<comment type="caution">
    <text evidence="2">The sequence shown here is derived from an EMBL/GenBank/DDBJ whole genome shotgun (WGS) entry which is preliminary data.</text>
</comment>
<gene>
    <name evidence="2" type="ORF">DUNSADRAFT_15528</name>
</gene>
<dbReference type="Pfam" id="PF04305">
    <property type="entry name" value="DUF455"/>
    <property type="match status" value="1"/>
</dbReference>
<dbReference type="EMBL" id="MU070115">
    <property type="protein sequence ID" value="KAF5829782.1"/>
    <property type="molecule type" value="Genomic_DNA"/>
</dbReference>
<dbReference type="InterPro" id="IPR007402">
    <property type="entry name" value="DUF455"/>
</dbReference>
<dbReference type="CDD" id="cd00657">
    <property type="entry name" value="Ferritin_like"/>
    <property type="match status" value="1"/>
</dbReference>
<name>A0ABQ7G5E8_DUNSA</name>
<dbReference type="Proteomes" id="UP000815325">
    <property type="component" value="Unassembled WGS sequence"/>
</dbReference>
<proteinExistence type="predicted"/>
<feature type="region of interest" description="Disordered" evidence="1">
    <location>
        <begin position="244"/>
        <end position="272"/>
    </location>
</feature>
<feature type="region of interest" description="Disordered" evidence="1">
    <location>
        <begin position="290"/>
        <end position="396"/>
    </location>
</feature>
<dbReference type="PANTHER" id="PTHR42782">
    <property type="entry name" value="SI:CH73-314G15.3"/>
    <property type="match status" value="1"/>
</dbReference>
<dbReference type="InterPro" id="IPR009078">
    <property type="entry name" value="Ferritin-like_SF"/>
</dbReference>
<keyword evidence="3" id="KW-1185">Reference proteome</keyword>
<evidence type="ECO:0000313" key="2">
    <source>
        <dbReference type="EMBL" id="KAF5829782.1"/>
    </source>
</evidence>
<feature type="compositionally biased region" description="Basic and acidic residues" evidence="1">
    <location>
        <begin position="252"/>
        <end position="263"/>
    </location>
</feature>
<dbReference type="SUPFAM" id="SSF47240">
    <property type="entry name" value="Ferritin-like"/>
    <property type="match status" value="1"/>
</dbReference>
<evidence type="ECO:0000313" key="3">
    <source>
        <dbReference type="Proteomes" id="UP000815325"/>
    </source>
</evidence>
<accession>A0ABQ7G5E8</accession>
<reference evidence="2" key="1">
    <citation type="submission" date="2017-08" db="EMBL/GenBank/DDBJ databases">
        <authorList>
            <person name="Polle J.E."/>
            <person name="Barry K."/>
            <person name="Cushman J."/>
            <person name="Schmutz J."/>
            <person name="Tran D."/>
            <person name="Hathwaick L.T."/>
            <person name="Yim W.C."/>
            <person name="Jenkins J."/>
            <person name="Mckie-Krisberg Z.M."/>
            <person name="Prochnik S."/>
            <person name="Lindquist E."/>
            <person name="Dockter R.B."/>
            <person name="Adam C."/>
            <person name="Molina H."/>
            <person name="Bunkerborg J."/>
            <person name="Jin E."/>
            <person name="Buchheim M."/>
            <person name="Magnuson J."/>
        </authorList>
    </citation>
    <scope>NUCLEOTIDE SEQUENCE</scope>
    <source>
        <strain evidence="2">CCAP 19/18</strain>
    </source>
</reference>
<sequence length="467" mass="50272">MAWPVETDSLVEAALKCLTQPDPWLKAQYTREAVKLWKEKRLASHLSSQPVAIPDRPARSDDKVKVVAPGHVTKRGKGGTLASRCAIIHSLCHIESWAVDLAWDAIARFGCDGSVRDCLPLEFFDDFVNVADDECRHFLLLEQRLKDLGSYYGALPVHDGLWESASKSAGSLAARLAVEHCVHEARGLDVIPSTISKFKAAGDKETADLLEGTIYPEEIGHCAAGVRWLTYLHKYACGRAGRTLSTPVSTREQNEASIREQREASSGSAAAEGTCEDSFAGLALQEPVQASDPAGGHVEGASKEAMQASQPANGHVKEASKEAMQASQPAFGHVEKASKGALQASQPANGHVEEASKEAMQASQPANGHIKEASKEPVQVSQPANGHVKEASEKPVLVSQPAIGQVEASIKGGAKDWEADARQFHSVQAWFHSLVRTNFNGALKPPFNTEARTKAGFDPEWYLPLAV</sequence>
<organism evidence="2 3">
    <name type="scientific">Dunaliella salina</name>
    <name type="common">Green alga</name>
    <name type="synonym">Protococcus salinus</name>
    <dbReference type="NCBI Taxonomy" id="3046"/>
    <lineage>
        <taxon>Eukaryota</taxon>
        <taxon>Viridiplantae</taxon>
        <taxon>Chlorophyta</taxon>
        <taxon>core chlorophytes</taxon>
        <taxon>Chlorophyceae</taxon>
        <taxon>CS clade</taxon>
        <taxon>Chlamydomonadales</taxon>
        <taxon>Dunaliellaceae</taxon>
        <taxon>Dunaliella</taxon>
    </lineage>
</organism>
<protein>
    <submittedName>
        <fullName evidence="2">Uncharacterized protein</fullName>
    </submittedName>
</protein>